<evidence type="ECO:0000256" key="1">
    <source>
        <dbReference type="SAM" id="MobiDB-lite"/>
    </source>
</evidence>
<evidence type="ECO:0000313" key="2">
    <source>
        <dbReference type="EMBL" id="KAF2109908.1"/>
    </source>
</evidence>
<protein>
    <submittedName>
        <fullName evidence="2">Uncharacterized protein</fullName>
    </submittedName>
</protein>
<sequence>MAIEDVHLFLCSEPGVGRTVRFKRVKTFEDLEKVAFTAFKYDRIATDVTFHLTHDACGLSIWDIPYEEGDYNMPKLTPDDVLQLRVHFAPKRTQSITRTVEATLSAIEDRLDARTPHTIQSNRRRDVIGHEVGNDEQPSENGMSEGNSDRTPDQDFNAGDAGSAYTREPTADSNTDASSYGDSDTMDDDESAFSERDIATPTSNTDKQKRKSCQRKP</sequence>
<feature type="compositionally biased region" description="Polar residues" evidence="1">
    <location>
        <begin position="171"/>
        <end position="182"/>
    </location>
</feature>
<dbReference type="EMBL" id="ML977340">
    <property type="protein sequence ID" value="KAF2109908.1"/>
    <property type="molecule type" value="Genomic_DNA"/>
</dbReference>
<proteinExistence type="predicted"/>
<feature type="region of interest" description="Disordered" evidence="1">
    <location>
        <begin position="113"/>
        <end position="217"/>
    </location>
</feature>
<organism evidence="2 3">
    <name type="scientific">Lophiotrema nucula</name>
    <dbReference type="NCBI Taxonomy" id="690887"/>
    <lineage>
        <taxon>Eukaryota</taxon>
        <taxon>Fungi</taxon>
        <taxon>Dikarya</taxon>
        <taxon>Ascomycota</taxon>
        <taxon>Pezizomycotina</taxon>
        <taxon>Dothideomycetes</taxon>
        <taxon>Pleosporomycetidae</taxon>
        <taxon>Pleosporales</taxon>
        <taxon>Lophiotremataceae</taxon>
        <taxon>Lophiotrema</taxon>
    </lineage>
</organism>
<feature type="compositionally biased region" description="Basic and acidic residues" evidence="1">
    <location>
        <begin position="123"/>
        <end position="133"/>
    </location>
</feature>
<keyword evidence="3" id="KW-1185">Reference proteome</keyword>
<gene>
    <name evidence="2" type="ORF">BDV96DRAFT_604392</name>
</gene>
<accession>A0A6A5YV02</accession>
<dbReference type="Proteomes" id="UP000799770">
    <property type="component" value="Unassembled WGS sequence"/>
</dbReference>
<name>A0A6A5YV02_9PLEO</name>
<evidence type="ECO:0000313" key="3">
    <source>
        <dbReference type="Proteomes" id="UP000799770"/>
    </source>
</evidence>
<dbReference type="AlphaFoldDB" id="A0A6A5YV02"/>
<feature type="compositionally biased region" description="Basic residues" evidence="1">
    <location>
        <begin position="208"/>
        <end position="217"/>
    </location>
</feature>
<reference evidence="2" key="1">
    <citation type="journal article" date="2020" name="Stud. Mycol.">
        <title>101 Dothideomycetes genomes: a test case for predicting lifestyles and emergence of pathogens.</title>
        <authorList>
            <person name="Haridas S."/>
            <person name="Albert R."/>
            <person name="Binder M."/>
            <person name="Bloem J."/>
            <person name="Labutti K."/>
            <person name="Salamov A."/>
            <person name="Andreopoulos B."/>
            <person name="Baker S."/>
            <person name="Barry K."/>
            <person name="Bills G."/>
            <person name="Bluhm B."/>
            <person name="Cannon C."/>
            <person name="Castanera R."/>
            <person name="Culley D."/>
            <person name="Daum C."/>
            <person name="Ezra D."/>
            <person name="Gonzalez J."/>
            <person name="Henrissat B."/>
            <person name="Kuo A."/>
            <person name="Liang C."/>
            <person name="Lipzen A."/>
            <person name="Lutzoni F."/>
            <person name="Magnuson J."/>
            <person name="Mondo S."/>
            <person name="Nolan M."/>
            <person name="Ohm R."/>
            <person name="Pangilinan J."/>
            <person name="Park H.-J."/>
            <person name="Ramirez L."/>
            <person name="Alfaro M."/>
            <person name="Sun H."/>
            <person name="Tritt A."/>
            <person name="Yoshinaga Y."/>
            <person name="Zwiers L.-H."/>
            <person name="Turgeon B."/>
            <person name="Goodwin S."/>
            <person name="Spatafora J."/>
            <person name="Crous P."/>
            <person name="Grigoriev I."/>
        </authorList>
    </citation>
    <scope>NUCLEOTIDE SEQUENCE</scope>
    <source>
        <strain evidence="2">CBS 627.86</strain>
    </source>
</reference>